<dbReference type="Proteomes" id="UP000094065">
    <property type="component" value="Unassembled WGS sequence"/>
</dbReference>
<evidence type="ECO:0000259" key="4">
    <source>
        <dbReference type="Pfam" id="PF01494"/>
    </source>
</evidence>
<dbReference type="Pfam" id="PF01494">
    <property type="entry name" value="FAD_binding_3"/>
    <property type="match status" value="1"/>
</dbReference>
<dbReference type="PANTHER" id="PTHR46720:SF3">
    <property type="entry name" value="FAD-BINDING DOMAIN-CONTAINING PROTEIN-RELATED"/>
    <property type="match status" value="1"/>
</dbReference>
<dbReference type="InterPro" id="IPR002938">
    <property type="entry name" value="FAD-bd"/>
</dbReference>
<evidence type="ECO:0000313" key="6">
    <source>
        <dbReference type="Proteomes" id="UP000094065"/>
    </source>
</evidence>
<accession>A0A1E3HF75</accession>
<comment type="caution">
    <text evidence="5">The sequence shown here is derived from an EMBL/GenBank/DDBJ whole genome shotgun (WGS) entry which is preliminary data.</text>
</comment>
<dbReference type="Gene3D" id="3.50.50.60">
    <property type="entry name" value="FAD/NAD(P)-binding domain"/>
    <property type="match status" value="1"/>
</dbReference>
<keyword evidence="6" id="KW-1185">Reference proteome</keyword>
<keyword evidence="1" id="KW-0285">Flavoprotein</keyword>
<sequence>MPIPTPQQPLRIAISGGGPAGLAAAIALRQLPGVEVTIYEQATVLREIGGGIRIGYNSWKVLELLGVADKVTGHIKVDHRHMNGVTGEVVYKYPPHDGEFKYHDIRARRTVLQAALRSKVPDEVIKLQKKVQKVEQLPTGEVKLTFKDGTEATADLVIGADGLRSAVRTQTWGQHKTSWNGTTIFRCLIPLPLVDHLSISKYTAFHHGPARMFKVSVVSTKEEIEAGKGQWELTLRVFEDPKEVTAPKFSWGIPCTNERVAGYFTEFSPEIREAIDLVPEGSWKEFSAFSGPRLEHVVANGNTLLIGDASHPLLGAFGSGAGFAMEDGYLIAQILHHYLPSPSSSSSFTKERTQALSKSLDLFDKIRSPYYARMYQVLDQPKNTENGKDFGSFSPTPGNPLGWIYGHDIGKEWEEIKATL</sequence>
<gene>
    <name evidence="5" type="ORF">L202_07096</name>
</gene>
<dbReference type="SUPFAM" id="SSF51905">
    <property type="entry name" value="FAD/NAD(P)-binding domain"/>
    <property type="match status" value="1"/>
</dbReference>
<evidence type="ECO:0000313" key="5">
    <source>
        <dbReference type="EMBL" id="ODN74775.1"/>
    </source>
</evidence>
<dbReference type="GO" id="GO:0016491">
    <property type="term" value="F:oxidoreductase activity"/>
    <property type="evidence" value="ECO:0007669"/>
    <property type="project" value="UniProtKB-KW"/>
</dbReference>
<dbReference type="GeneID" id="30158405"/>
<dbReference type="OrthoDB" id="9993796at2759"/>
<dbReference type="EMBL" id="AWGJ01000011">
    <property type="protein sequence ID" value="ODN74775.1"/>
    <property type="molecule type" value="Genomic_DNA"/>
</dbReference>
<dbReference type="AlphaFoldDB" id="A0A1E3HF75"/>
<dbReference type="STRING" id="1295533.A0A1E3HF75"/>
<keyword evidence="3" id="KW-0560">Oxidoreductase</keyword>
<dbReference type="PANTHER" id="PTHR46720">
    <property type="entry name" value="HYDROXYLASE, PUTATIVE (AFU_ORTHOLOGUE AFUA_3G01460)-RELATED"/>
    <property type="match status" value="1"/>
</dbReference>
<proteinExistence type="predicted"/>
<dbReference type="InterPro" id="IPR036188">
    <property type="entry name" value="FAD/NAD-bd_sf"/>
</dbReference>
<dbReference type="InterPro" id="IPR051104">
    <property type="entry name" value="FAD_monoxygenase"/>
</dbReference>
<dbReference type="GO" id="GO:0071949">
    <property type="term" value="F:FAD binding"/>
    <property type="evidence" value="ECO:0007669"/>
    <property type="project" value="InterPro"/>
</dbReference>
<keyword evidence="2" id="KW-0274">FAD</keyword>
<dbReference type="RefSeq" id="XP_018990556.1">
    <property type="nucleotide sequence ID" value="XM_019141749.1"/>
</dbReference>
<name>A0A1E3HF75_9TREE</name>
<evidence type="ECO:0000256" key="1">
    <source>
        <dbReference type="ARBA" id="ARBA00022630"/>
    </source>
</evidence>
<organism evidence="5 6">
    <name type="scientific">Cryptococcus amylolentus CBS 6039</name>
    <dbReference type="NCBI Taxonomy" id="1295533"/>
    <lineage>
        <taxon>Eukaryota</taxon>
        <taxon>Fungi</taxon>
        <taxon>Dikarya</taxon>
        <taxon>Basidiomycota</taxon>
        <taxon>Agaricomycotina</taxon>
        <taxon>Tremellomycetes</taxon>
        <taxon>Tremellales</taxon>
        <taxon>Cryptococcaceae</taxon>
        <taxon>Cryptococcus</taxon>
    </lineage>
</organism>
<protein>
    <recommendedName>
        <fullName evidence="4">FAD-binding domain-containing protein</fullName>
    </recommendedName>
</protein>
<reference evidence="5 6" key="1">
    <citation type="submission" date="2016-06" db="EMBL/GenBank/DDBJ databases">
        <title>Evolution of pathogenesis and genome organization in the Tremellales.</title>
        <authorList>
            <person name="Cuomo C."/>
            <person name="Litvintseva A."/>
            <person name="Heitman J."/>
            <person name="Chen Y."/>
            <person name="Sun S."/>
            <person name="Springer D."/>
            <person name="Dromer F."/>
            <person name="Young S."/>
            <person name="Zeng Q."/>
            <person name="Chapman S."/>
            <person name="Gujja S."/>
            <person name="Saif S."/>
            <person name="Birren B."/>
        </authorList>
    </citation>
    <scope>NUCLEOTIDE SEQUENCE [LARGE SCALE GENOMIC DNA]</scope>
    <source>
        <strain evidence="5 6">CBS 6039</strain>
    </source>
</reference>
<dbReference type="GO" id="GO:0044550">
    <property type="term" value="P:secondary metabolite biosynthetic process"/>
    <property type="evidence" value="ECO:0007669"/>
    <property type="project" value="TreeGrafter"/>
</dbReference>
<feature type="domain" description="FAD-binding" evidence="4">
    <location>
        <begin position="12"/>
        <end position="172"/>
    </location>
</feature>
<dbReference type="PRINTS" id="PR00420">
    <property type="entry name" value="RNGMNOXGNASE"/>
</dbReference>
<evidence type="ECO:0000256" key="3">
    <source>
        <dbReference type="ARBA" id="ARBA00023002"/>
    </source>
</evidence>
<evidence type="ECO:0000256" key="2">
    <source>
        <dbReference type="ARBA" id="ARBA00022827"/>
    </source>
</evidence>